<feature type="region of interest" description="Disordered" evidence="2">
    <location>
        <begin position="186"/>
        <end position="230"/>
    </location>
</feature>
<dbReference type="InterPro" id="IPR013783">
    <property type="entry name" value="Ig-like_fold"/>
</dbReference>
<gene>
    <name evidence="5" type="ORF">UY92_C0002G0061</name>
</gene>
<evidence type="ECO:0000256" key="3">
    <source>
        <dbReference type="SAM" id="Phobius"/>
    </source>
</evidence>
<dbReference type="InterPro" id="IPR044016">
    <property type="entry name" value="Big_13"/>
</dbReference>
<keyword evidence="3" id="KW-0812">Transmembrane</keyword>
<dbReference type="InterPro" id="IPR050991">
    <property type="entry name" value="ECM_Regulatory_Proteins"/>
</dbReference>
<dbReference type="STRING" id="1619044.UY92_C0002G0061"/>
<feature type="transmembrane region" description="Helical" evidence="3">
    <location>
        <begin position="1890"/>
        <end position="1908"/>
    </location>
</feature>
<proteinExistence type="predicted"/>
<feature type="compositionally biased region" description="Gly residues" evidence="2">
    <location>
        <begin position="197"/>
        <end position="223"/>
    </location>
</feature>
<dbReference type="Pfam" id="PF00041">
    <property type="entry name" value="fn3"/>
    <property type="match status" value="2"/>
</dbReference>
<dbReference type="InterPro" id="IPR008969">
    <property type="entry name" value="CarboxyPept-like_regulatory"/>
</dbReference>
<dbReference type="PATRIC" id="fig|1619044.3.peg.174"/>
<dbReference type="SMART" id="SM00060">
    <property type="entry name" value="FN3"/>
    <property type="match status" value="3"/>
</dbReference>
<feature type="domain" description="Fibronectin type-III" evidence="4">
    <location>
        <begin position="862"/>
        <end position="952"/>
    </location>
</feature>
<feature type="region of interest" description="Disordered" evidence="2">
    <location>
        <begin position="693"/>
        <end position="716"/>
    </location>
</feature>
<reference evidence="5 6" key="1">
    <citation type="journal article" date="2015" name="Nature">
        <title>rRNA introns, odd ribosomes, and small enigmatic genomes across a large radiation of phyla.</title>
        <authorList>
            <person name="Brown C.T."/>
            <person name="Hug L.A."/>
            <person name="Thomas B.C."/>
            <person name="Sharon I."/>
            <person name="Castelle C.J."/>
            <person name="Singh A."/>
            <person name="Wilkins M.J."/>
            <person name="Williams K.H."/>
            <person name="Banfield J.F."/>
        </authorList>
    </citation>
    <scope>NUCLEOTIDE SEQUENCE [LARGE SCALE GENOMIC DNA]</scope>
</reference>
<accession>A0A0G2BBK2</accession>
<feature type="compositionally biased region" description="Pro residues" evidence="2">
    <location>
        <begin position="1147"/>
        <end position="1160"/>
    </location>
</feature>
<evidence type="ECO:0000313" key="6">
    <source>
        <dbReference type="Proteomes" id="UP000033870"/>
    </source>
</evidence>
<feature type="region of interest" description="Disordered" evidence="2">
    <location>
        <begin position="1125"/>
        <end position="1162"/>
    </location>
</feature>
<dbReference type="InterPro" id="IPR003961">
    <property type="entry name" value="FN3_dom"/>
</dbReference>
<keyword evidence="1" id="KW-0677">Repeat</keyword>
<comment type="caution">
    <text evidence="5">The sequence shown here is derived from an EMBL/GenBank/DDBJ whole genome shotgun (WGS) entry which is preliminary data.</text>
</comment>
<dbReference type="Gene3D" id="2.60.40.10">
    <property type="entry name" value="Immunoglobulins"/>
    <property type="match status" value="4"/>
</dbReference>
<feature type="region of interest" description="Disordered" evidence="2">
    <location>
        <begin position="1993"/>
        <end position="2020"/>
    </location>
</feature>
<evidence type="ECO:0000256" key="2">
    <source>
        <dbReference type="SAM" id="MobiDB-lite"/>
    </source>
</evidence>
<feature type="compositionally biased region" description="Basic and acidic residues" evidence="2">
    <location>
        <begin position="1565"/>
        <end position="1605"/>
    </location>
</feature>
<organism evidence="5 6">
    <name type="scientific">Candidatus Magasanikbacteria bacterium GW2011_GWA2_56_11</name>
    <dbReference type="NCBI Taxonomy" id="1619044"/>
    <lineage>
        <taxon>Bacteria</taxon>
        <taxon>Candidatus Magasanikiibacteriota</taxon>
    </lineage>
</organism>
<evidence type="ECO:0000256" key="1">
    <source>
        <dbReference type="ARBA" id="ARBA00022737"/>
    </source>
</evidence>
<dbReference type="SUPFAM" id="SSF49464">
    <property type="entry name" value="Carboxypeptidase regulatory domain-like"/>
    <property type="match status" value="1"/>
</dbReference>
<dbReference type="Pfam" id="PF19077">
    <property type="entry name" value="Big_13"/>
    <property type="match status" value="1"/>
</dbReference>
<protein>
    <recommendedName>
        <fullName evidence="4">Fibronectin type-III domain-containing protein</fullName>
    </recommendedName>
</protein>
<dbReference type="PANTHER" id="PTHR46708:SF2">
    <property type="entry name" value="FIBRONECTIN TYPE-III DOMAIN-CONTAINING PROTEIN"/>
    <property type="match status" value="1"/>
</dbReference>
<dbReference type="Gene3D" id="2.60.40.1120">
    <property type="entry name" value="Carboxypeptidase-like, regulatory domain"/>
    <property type="match status" value="1"/>
</dbReference>
<feature type="domain" description="Fibronectin type-III" evidence="4">
    <location>
        <begin position="1055"/>
        <end position="1142"/>
    </location>
</feature>
<feature type="compositionally biased region" description="Polar residues" evidence="2">
    <location>
        <begin position="1126"/>
        <end position="1135"/>
    </location>
</feature>
<dbReference type="InterPro" id="IPR036116">
    <property type="entry name" value="FN3_sf"/>
</dbReference>
<dbReference type="SUPFAM" id="SSF49265">
    <property type="entry name" value="Fibronectin type III"/>
    <property type="match status" value="2"/>
</dbReference>
<feature type="compositionally biased region" description="Low complexity" evidence="2">
    <location>
        <begin position="1136"/>
        <end position="1146"/>
    </location>
</feature>
<feature type="region of interest" description="Disordered" evidence="2">
    <location>
        <begin position="1533"/>
        <end position="1640"/>
    </location>
</feature>
<dbReference type="PANTHER" id="PTHR46708">
    <property type="entry name" value="TENASCIN"/>
    <property type="match status" value="1"/>
</dbReference>
<evidence type="ECO:0000259" key="4">
    <source>
        <dbReference type="PROSITE" id="PS50853"/>
    </source>
</evidence>
<dbReference type="CDD" id="cd00063">
    <property type="entry name" value="FN3"/>
    <property type="match status" value="2"/>
</dbReference>
<feature type="compositionally biased region" description="Polar residues" evidence="2">
    <location>
        <begin position="1535"/>
        <end position="1558"/>
    </location>
</feature>
<dbReference type="Proteomes" id="UP000033870">
    <property type="component" value="Unassembled WGS sequence"/>
</dbReference>
<feature type="compositionally biased region" description="Gly residues" evidence="2">
    <location>
        <begin position="696"/>
        <end position="710"/>
    </location>
</feature>
<feature type="transmembrane region" description="Helical" evidence="3">
    <location>
        <begin position="12"/>
        <end position="34"/>
    </location>
</feature>
<dbReference type="EMBL" id="LCRX01000002">
    <property type="protein sequence ID" value="KKW42944.1"/>
    <property type="molecule type" value="Genomic_DNA"/>
</dbReference>
<keyword evidence="3" id="KW-1133">Transmembrane helix</keyword>
<name>A0A0G2BBK2_9BACT</name>
<keyword evidence="3" id="KW-0472">Membrane</keyword>
<dbReference type="PROSITE" id="PS50853">
    <property type="entry name" value="FN3"/>
    <property type="match status" value="2"/>
</dbReference>
<evidence type="ECO:0000313" key="5">
    <source>
        <dbReference type="EMBL" id="KKW42944.1"/>
    </source>
</evidence>
<sequence>MSRPRRTIFHRLTAWLVLLTTLWYFTLGLLPFGLTDPTVPIAKAAAVTWVGLATGNWEDGANWNTGVVPTASDDVTISSSTGNISVTLSAGQTANFASLTIGGDSTYYVTTTLVGNIGTAVSSTIAGRGVLVQKNAVVQTLTGDLTIQSGGILTHEANTTAQSYEVDWSVANLNVQAGGKIDVDGQGYTGTNDTGSSGNGPGGGYKSVSLGTGGAHAGNGGGPSNSEDGPAGYCDITNPVSMGSGGGVGGSGFGGSGGGVIILNVSGTITVNGTITADGATPISGTSVGGGAGGGVKIVAGDIAGTPQSFTITGGGGRSTYGGGGGGGCAFLSYTTANSIFPTSTITMNGGAGVSGQRGGGGVVYVKQTGTNGDIYSVNTAPGAPSAQGATSITADSLTVMVSSTYQIASGKTLVLKNSSPFSGGDASGTLRVDSGGTFTPTSTADFTVASTTLEIHQGSTVTSASSLNVVVDYGGVLSQGRYVTTSPALGLNTLYILNGGVLTHAANTTTQSHVVNLSAASSTVAAGGFINLDGRGYAGVSGGNGNGPGGGAVKVSSTGGGGGAHAGAGGNGFNGSAGGAAYCVTSSPGTIGSSGGYGGNGASPAGGGLAVLAITNTLTVNGTITADGGAAPGSQSTGSGGGGVKITAGVIAGSPQSFTATGSAGRGSSGGGGGGCIYIGYSTSNSISSATVSGGAAGGSGGSTAGGSGEFNAAQTNRAPSAPATLYAHATDAQSGTANPSWVSSITPAFSAIYADDDVGDIANKARIQIGTDSNFSSITHWDSGSSGTSISNCTAGQRCQNIVYGSFGSAPTQNLALNDDADEASQTTYYWRIKFFDDSSTEGAFSAESASFTLLDAPNEPTNLATSSLSITGVTLSWTDNSSLENNYVLQVSEDGGGTYSTASTTVANTTSVTTSTLSADTRYVYRVHGANTAGDSDAIATAAFYTLANAPGTPTPGTVTAATIPITISVNGNPTNTLYAVFDTISDTYVGADGSASAGPVFQTTSTWGNNFARSGLTPNTQHAFAVVARNGDGVSTATSTASAAVYTLAATPSSASASADSASQITVSWNANSNAPGTSYYAEDAGSPTRASGWITATSYTFSGLSAGTAYTFRVKARNDEGTQTDFGSSVTATTLPSGGSPSPTPPAPPPPPSPTPYISAEEIIEFAPTGLIKIISVSGETEVDVLDGAGIAAPHVVNGYSQVKGVSSDDGILDLSSPFSLDFSFALDKTPLDSSLAGKKRRLFSKYDAYNAGYSTNNDIAATKGFCFSAGTGQVCDYRNPFVKSTYVYNIVWSGSTLDLIENNKKLDSAPLAAIPKSQHPLAIGGELVPYQNGKYATSFYPFTLYTLRLKQDPGLLIYTNTPVVKLKIDATYAQQLALKESHGSPYTDFSEVSFNPVVSELTWQLAGEDGKKCVNARFKGIEGKNLTYDTYACVILDRVKPSADFLIDAGPANPTAAAPRIYGVSEPKAVIVITKKSKQAAAALASAAEKATFHLAAEPAAYTTMADNTGAWSYTFSAPFNPGDHIITVQATDPAGNTSDPVSQELSVTTPLPSEPDPEDTKPDEIEDKKEDTKPSDQDQEDTKTDETEKGDEVKKDDTAVADAEEEKTTNPDQADQPVLSLPGEAGPGLAPIARRPDRAAGKEELAPMAEVPESEQAAAAAEMIAPAFGPSLLSQVWNKWRALKDNPFLEKINETAAAPAIALLGAANLAVGVQIPRLLALLRYLFSQPALLLRRRKYKGWGTVYNAYSKLPVDLATIRLISDETNKVVSSQVTDFYGRYFISAENGRFRLEVIKPGFTGFSALLREQTEDAKYLNLYHGEAFYPPESGSAVTYSIPLDPETIIKPTTQILKDHSRSVLQQAFTLVGLGASLVSFAVSPTPGVGFLVGLHVIFYFLFHRLAHRRLPSSWGVVRDLKDKSTLSRVVIRVFDAAYNKLVNTAVTDSRGRYAVLVGPSRYYVMYEKDGYHRKQSPTLDFSSEKTGGLGGIINRSEMMERGTGSPAASESGGPNPGL</sequence>